<comment type="caution">
    <text evidence="3">The sequence shown here is derived from an EMBL/GenBank/DDBJ whole genome shotgun (WGS) entry which is preliminary data.</text>
</comment>
<proteinExistence type="predicted"/>
<reference evidence="3 4" key="1">
    <citation type="journal article" date="2016" name="Nat. Commun.">
        <title>Thousands of microbial genomes shed light on interconnected biogeochemical processes in an aquifer system.</title>
        <authorList>
            <person name="Anantharaman K."/>
            <person name="Brown C.T."/>
            <person name="Hug L.A."/>
            <person name="Sharon I."/>
            <person name="Castelle C.J."/>
            <person name="Probst A.J."/>
            <person name="Thomas B.C."/>
            <person name="Singh A."/>
            <person name="Wilkins M.J."/>
            <person name="Karaoz U."/>
            <person name="Brodie E.L."/>
            <person name="Williams K.H."/>
            <person name="Hubbard S.S."/>
            <person name="Banfield J.F."/>
        </authorList>
    </citation>
    <scope>NUCLEOTIDE SEQUENCE [LARGE SCALE GENOMIC DNA]</scope>
</reference>
<evidence type="ECO:0000256" key="2">
    <source>
        <dbReference type="SAM" id="Phobius"/>
    </source>
</evidence>
<dbReference type="GO" id="GO:0030246">
    <property type="term" value="F:carbohydrate binding"/>
    <property type="evidence" value="ECO:0007669"/>
    <property type="project" value="InterPro"/>
</dbReference>
<keyword evidence="2" id="KW-0472">Membrane</keyword>
<sequence length="280" mass="29742">MRKIYTGIIFSFLIFLFSAVSAGSVYAQYFNLELENPGQSINVNDIFNVKIMINTQGVEAINGDALLQFDSGKISILSAQSENFFTFAFSTFISGSNNKYLASSWEESIAHAKSSSSETPFYTLSVKAVGSGQTQLTFICQSGSEADTNINRSADSADVVNCPLQPLNLNIGSTSGNGPTITPPDTNPTDSGYLSPTPDYGQYPTPTFTPSPTPEPTETPTPTPEPPTETPTPTDLSDLSADEESTISAEDLPRAGVFGLTLGVLSLGTILTAIGVLFML</sequence>
<dbReference type="SUPFAM" id="SSF49384">
    <property type="entry name" value="Carbohydrate-binding domain"/>
    <property type="match status" value="1"/>
</dbReference>
<feature type="compositionally biased region" description="Pro residues" evidence="1">
    <location>
        <begin position="207"/>
        <end position="230"/>
    </location>
</feature>
<dbReference type="EMBL" id="MFJF01000032">
    <property type="protein sequence ID" value="OGG05499.1"/>
    <property type="molecule type" value="Genomic_DNA"/>
</dbReference>
<feature type="region of interest" description="Disordered" evidence="1">
    <location>
        <begin position="170"/>
        <end position="248"/>
    </location>
</feature>
<dbReference type="AlphaFoldDB" id="A0A1F5YZ78"/>
<protein>
    <recommendedName>
        <fullName evidence="5">Cohesin domain-containing protein</fullName>
    </recommendedName>
</protein>
<evidence type="ECO:0000313" key="4">
    <source>
        <dbReference type="Proteomes" id="UP000177354"/>
    </source>
</evidence>
<feature type="transmembrane region" description="Helical" evidence="2">
    <location>
        <begin position="255"/>
        <end position="279"/>
    </location>
</feature>
<keyword evidence="2" id="KW-1133">Transmembrane helix</keyword>
<dbReference type="Proteomes" id="UP000177354">
    <property type="component" value="Unassembled WGS sequence"/>
</dbReference>
<gene>
    <name evidence="3" type="ORF">A2777_04475</name>
</gene>
<evidence type="ECO:0000256" key="1">
    <source>
        <dbReference type="SAM" id="MobiDB-lite"/>
    </source>
</evidence>
<evidence type="ECO:0008006" key="5">
    <source>
        <dbReference type="Google" id="ProtNLM"/>
    </source>
</evidence>
<dbReference type="InterPro" id="IPR008965">
    <property type="entry name" value="CBM2/CBM3_carb-bd_dom_sf"/>
</dbReference>
<organism evidence="3 4">
    <name type="scientific">Candidatus Gottesmanbacteria bacterium RIFCSPHIGHO2_01_FULL_40_15</name>
    <dbReference type="NCBI Taxonomy" id="1798376"/>
    <lineage>
        <taxon>Bacteria</taxon>
        <taxon>Candidatus Gottesmaniibacteriota</taxon>
    </lineage>
</organism>
<accession>A0A1F5YZ78</accession>
<keyword evidence="2" id="KW-0812">Transmembrane</keyword>
<evidence type="ECO:0000313" key="3">
    <source>
        <dbReference type="EMBL" id="OGG05499.1"/>
    </source>
</evidence>
<name>A0A1F5YZ78_9BACT</name>